<sequence>MSVSPNAKVPACGLPAEILSSIFKYCLPLPAAGARKVVLRSRSQTLAWLTLTRVCRYWRTVALNHPWMWTFPDFSFPEFAREMLKRSKSTPLDIHYFESRYMSPSSTEALLEALGHATRLASVHLSMGTDVEKAMAKLVEPAPVLHSLIVISYVSHTLPANFLGGSAPLLTSVELHRCYLPWDSPVLKSLTILSLKGDGSTNQPTPQQFRHAIQQMPSLEVLELENIFPTNKAEDPPILLPNLQRLHLAARNRFECAFVLTYISLPSTTNIHIDCRMQTSQYMSPLLSNIPRIFLPIPESTAETRVLRSLMINGDSDHSEVHLLVKAWSQDEIPFDATDEKSKSTPIPNLQLSLKWVEGPRFCIVNKALLQTLPLTSLQTLHIALYPRAGYSWSPAPEIKMERLEMDIWPKTLTTLVVRGEYTTDELNLALKRWGIVGVDAPKGSHIMAFPSVQCLVLSNVNFDTYDSCPLLPSLVSALRTRLIQLPVIQKLVLKQCTGYTKTDIEMLKKVVNDVEG</sequence>
<proteinExistence type="predicted"/>
<gene>
    <name evidence="2" type="ORF">WG66_1421</name>
</gene>
<accession>A0A0W0GBS8</accession>
<dbReference type="Pfam" id="PF12937">
    <property type="entry name" value="F-box-like"/>
    <property type="match status" value="1"/>
</dbReference>
<dbReference type="AlphaFoldDB" id="A0A0W0GBS8"/>
<dbReference type="Gene3D" id="1.20.1280.50">
    <property type="match status" value="1"/>
</dbReference>
<dbReference type="SUPFAM" id="SSF52047">
    <property type="entry name" value="RNI-like"/>
    <property type="match status" value="1"/>
</dbReference>
<comment type="caution">
    <text evidence="2">The sequence shown here is derived from an EMBL/GenBank/DDBJ whole genome shotgun (WGS) entry which is preliminary data.</text>
</comment>
<evidence type="ECO:0000313" key="2">
    <source>
        <dbReference type="EMBL" id="KTB45991.1"/>
    </source>
</evidence>
<reference evidence="2 3" key="1">
    <citation type="submission" date="2015-12" db="EMBL/GenBank/DDBJ databases">
        <title>Draft genome sequence of Moniliophthora roreri, the causal agent of frosty pod rot of cacao.</title>
        <authorList>
            <person name="Aime M.C."/>
            <person name="Diaz-Valderrama J.R."/>
            <person name="Kijpornyongpan T."/>
            <person name="Phillips-Mora W."/>
        </authorList>
    </citation>
    <scope>NUCLEOTIDE SEQUENCE [LARGE SCALE GENOMIC DNA]</scope>
    <source>
        <strain evidence="2 3">MCA 2952</strain>
    </source>
</reference>
<organism evidence="2 3">
    <name type="scientific">Moniliophthora roreri</name>
    <name type="common">Frosty pod rot fungus</name>
    <name type="synonym">Monilia roreri</name>
    <dbReference type="NCBI Taxonomy" id="221103"/>
    <lineage>
        <taxon>Eukaryota</taxon>
        <taxon>Fungi</taxon>
        <taxon>Dikarya</taxon>
        <taxon>Basidiomycota</taxon>
        <taxon>Agaricomycotina</taxon>
        <taxon>Agaricomycetes</taxon>
        <taxon>Agaricomycetidae</taxon>
        <taxon>Agaricales</taxon>
        <taxon>Marasmiineae</taxon>
        <taxon>Marasmiaceae</taxon>
        <taxon>Moniliophthora</taxon>
    </lineage>
</organism>
<dbReference type="Gene3D" id="3.80.10.10">
    <property type="entry name" value="Ribonuclease Inhibitor"/>
    <property type="match status" value="1"/>
</dbReference>
<protein>
    <recommendedName>
        <fullName evidence="1">F-box domain-containing protein</fullName>
    </recommendedName>
</protein>
<evidence type="ECO:0000259" key="1">
    <source>
        <dbReference type="Pfam" id="PF12937"/>
    </source>
</evidence>
<dbReference type="InterPro" id="IPR001810">
    <property type="entry name" value="F-box_dom"/>
</dbReference>
<feature type="domain" description="F-box" evidence="1">
    <location>
        <begin position="13"/>
        <end position="74"/>
    </location>
</feature>
<dbReference type="eggNOG" id="ENOG502RBKS">
    <property type="taxonomic scope" value="Eukaryota"/>
</dbReference>
<dbReference type="Proteomes" id="UP000054988">
    <property type="component" value="Unassembled WGS sequence"/>
</dbReference>
<evidence type="ECO:0000313" key="3">
    <source>
        <dbReference type="Proteomes" id="UP000054988"/>
    </source>
</evidence>
<dbReference type="InterPro" id="IPR032675">
    <property type="entry name" value="LRR_dom_sf"/>
</dbReference>
<name>A0A0W0GBS8_MONRR</name>
<dbReference type="EMBL" id="LATX01000529">
    <property type="protein sequence ID" value="KTB45991.1"/>
    <property type="molecule type" value="Genomic_DNA"/>
</dbReference>